<gene>
    <name evidence="1" type="ORF">CUZ56_01198</name>
</gene>
<sequence>MYAKVANLAVLAAMQGLKIEYSGYAHAGTL</sequence>
<keyword evidence="2" id="KW-1185">Reference proteome</keyword>
<dbReference type="Proteomes" id="UP000286947">
    <property type="component" value="Unassembled WGS sequence"/>
</dbReference>
<evidence type="ECO:0000313" key="2">
    <source>
        <dbReference type="Proteomes" id="UP000286947"/>
    </source>
</evidence>
<dbReference type="EMBL" id="PQSP01000002">
    <property type="protein sequence ID" value="RUS67255.1"/>
    <property type="molecule type" value="Genomic_DNA"/>
</dbReference>
<protein>
    <submittedName>
        <fullName evidence="1">Uncharacterized protein</fullName>
    </submittedName>
</protein>
<organism evidence="1 2">
    <name type="scientific">Saezia sanguinis</name>
    <dbReference type="NCBI Taxonomy" id="1965230"/>
    <lineage>
        <taxon>Bacteria</taxon>
        <taxon>Pseudomonadati</taxon>
        <taxon>Pseudomonadota</taxon>
        <taxon>Betaproteobacteria</taxon>
        <taxon>Burkholderiales</taxon>
        <taxon>Saeziaceae</taxon>
        <taxon>Saezia</taxon>
    </lineage>
</organism>
<accession>A0A433SEV1</accession>
<dbReference type="AlphaFoldDB" id="A0A433SEV1"/>
<proteinExistence type="predicted"/>
<evidence type="ECO:0000313" key="1">
    <source>
        <dbReference type="EMBL" id="RUS67255.1"/>
    </source>
</evidence>
<name>A0A433SEV1_9BURK</name>
<comment type="caution">
    <text evidence="1">The sequence shown here is derived from an EMBL/GenBank/DDBJ whole genome shotgun (WGS) entry which is preliminary data.</text>
</comment>
<reference evidence="1 2" key="1">
    <citation type="submission" date="2018-01" db="EMBL/GenBank/DDBJ databases">
        <title>Saezia sanguinis gen. nov., sp. nov., in the order Burkholderiales isolated from human blood.</title>
        <authorList>
            <person name="Medina-Pascual M.J."/>
            <person name="Valdezate S."/>
            <person name="Monzon S."/>
            <person name="Cuesta I."/>
            <person name="Carrasco G."/>
            <person name="Villalon P."/>
            <person name="Saez-Nieto J.A."/>
        </authorList>
    </citation>
    <scope>NUCLEOTIDE SEQUENCE [LARGE SCALE GENOMIC DNA]</scope>
    <source>
        <strain evidence="1 2">CNM695-12</strain>
    </source>
</reference>